<dbReference type="GO" id="GO:0046496">
    <property type="term" value="P:nicotinamide nucleotide metabolic process"/>
    <property type="evidence" value="ECO:0007669"/>
    <property type="project" value="UniProtKB-UniRule"/>
</dbReference>
<comment type="function">
    <text evidence="18">Catalyzes the epimerization of the S- and R-forms of NAD(P)HX, a damaged form of NAD(P)H that is a result of enzymatic or heat-dependent hydration. This is a prerequisite for the S-specific NAD(P)H-hydrate dehydratase to allow the repair of both epimers of NAD(P)HX.</text>
</comment>
<dbReference type="AlphaFoldDB" id="A0AAN1WFF9"/>
<dbReference type="NCBIfam" id="TIGR00197">
    <property type="entry name" value="yjeF_nterm"/>
    <property type="match status" value="1"/>
</dbReference>
<dbReference type="PROSITE" id="PS51385">
    <property type="entry name" value="YJEF_N"/>
    <property type="match status" value="1"/>
</dbReference>
<comment type="catalytic activity">
    <reaction evidence="16 17 19">
        <text>(6S)-NADPHX + ADP = AMP + phosphate + NADPH + H(+)</text>
        <dbReference type="Rhea" id="RHEA:32235"/>
        <dbReference type="ChEBI" id="CHEBI:15378"/>
        <dbReference type="ChEBI" id="CHEBI:43474"/>
        <dbReference type="ChEBI" id="CHEBI:57783"/>
        <dbReference type="ChEBI" id="CHEBI:64076"/>
        <dbReference type="ChEBI" id="CHEBI:456215"/>
        <dbReference type="ChEBI" id="CHEBI:456216"/>
        <dbReference type="EC" id="4.2.1.136"/>
    </reaction>
</comment>
<comment type="function">
    <text evidence="14 19">Bifunctional enzyme that catalyzes the epimerization of the S- and R-forms of NAD(P)HX and the dehydration of the S-form of NAD(P)HX at the expense of ADP, which is converted to AMP. This allows the repair of both epimers of NAD(P)HX, a damaged form of NAD(P)H that is a result of enzymatic or heat-dependent hydration.</text>
</comment>
<dbReference type="Gene3D" id="3.40.50.10260">
    <property type="entry name" value="YjeF N-terminal domain"/>
    <property type="match status" value="1"/>
</dbReference>
<feature type="binding site" evidence="17">
    <location>
        <position position="379"/>
    </location>
    <ligand>
        <name>(6S)-NADPHX</name>
        <dbReference type="ChEBI" id="CHEBI:64076"/>
    </ligand>
</feature>
<evidence type="ECO:0000259" key="20">
    <source>
        <dbReference type="PROSITE" id="PS51383"/>
    </source>
</evidence>
<dbReference type="GO" id="GO:0052855">
    <property type="term" value="F:ADP-dependent NAD(P)H-hydrate dehydratase activity"/>
    <property type="evidence" value="ECO:0007669"/>
    <property type="project" value="UniProtKB-UniRule"/>
</dbReference>
<dbReference type="Pfam" id="PF03853">
    <property type="entry name" value="YjeF_N"/>
    <property type="match status" value="1"/>
</dbReference>
<feature type="binding site" evidence="18">
    <location>
        <begin position="138"/>
        <end position="144"/>
    </location>
    <ligand>
        <name>(6S)-NADPHX</name>
        <dbReference type="ChEBI" id="CHEBI:64076"/>
    </ligand>
</feature>
<dbReference type="HAMAP" id="MF_01965">
    <property type="entry name" value="NADHX_dehydratase"/>
    <property type="match status" value="1"/>
</dbReference>
<keyword evidence="11 18" id="KW-0413">Isomerase</keyword>
<dbReference type="PANTHER" id="PTHR12592:SF0">
    <property type="entry name" value="ATP-DEPENDENT (S)-NAD(P)H-HYDRATE DEHYDRATASE"/>
    <property type="match status" value="1"/>
</dbReference>
<comment type="function">
    <text evidence="17">Catalyzes the dehydration of the S-form of NAD(P)HX at the expense of ADP, which is converted to AMP. Together with NAD(P)HX epimerase, which catalyzes the epimerization of the S- and R-forms, the enzyme allows the repair of both epimers of NAD(P)HX, a damaged form of NAD(P)H that is a result of enzymatic or heat-dependent hydration.</text>
</comment>
<comment type="catalytic activity">
    <reaction evidence="2 18 19">
        <text>(6R)-NADPHX = (6S)-NADPHX</text>
        <dbReference type="Rhea" id="RHEA:32227"/>
        <dbReference type="ChEBI" id="CHEBI:64076"/>
        <dbReference type="ChEBI" id="CHEBI:64077"/>
        <dbReference type="EC" id="5.1.99.6"/>
    </reaction>
</comment>
<evidence type="ECO:0000256" key="3">
    <source>
        <dbReference type="ARBA" id="ARBA00006001"/>
    </source>
</evidence>
<proteinExistence type="inferred from homology"/>
<keyword evidence="7 17" id="KW-0067">ATP-binding</keyword>
<evidence type="ECO:0000256" key="18">
    <source>
        <dbReference type="HAMAP-Rule" id="MF_01966"/>
    </source>
</evidence>
<dbReference type="InterPro" id="IPR000631">
    <property type="entry name" value="CARKD"/>
</dbReference>
<dbReference type="HAMAP" id="MF_01966">
    <property type="entry name" value="NADHX_epimerase"/>
    <property type="match status" value="1"/>
</dbReference>
<keyword evidence="12 17" id="KW-0456">Lyase</keyword>
<dbReference type="KEGG" id="marq:MARGE09_P0827"/>
<name>A0AAN1WFF9_9GAMM</name>
<feature type="binding site" evidence="17">
    <location>
        <position position="269"/>
    </location>
    <ligand>
        <name>(6S)-NADPHX</name>
        <dbReference type="ChEBI" id="CHEBI:64076"/>
    </ligand>
</feature>
<dbReference type="GO" id="GO:0052856">
    <property type="term" value="F:NAD(P)HX epimerase activity"/>
    <property type="evidence" value="ECO:0007669"/>
    <property type="project" value="UniProtKB-UniRule"/>
</dbReference>
<dbReference type="InterPro" id="IPR029056">
    <property type="entry name" value="Ribokinase-like"/>
</dbReference>
<feature type="binding site" evidence="18">
    <location>
        <position position="167"/>
    </location>
    <ligand>
        <name>(6S)-NADPHX</name>
        <dbReference type="ChEBI" id="CHEBI:64076"/>
    </ligand>
</feature>
<reference evidence="22 23" key="1">
    <citation type="journal article" date="2022" name="IScience">
        <title>An ultrasensitive nanofiber-based assay for enzymatic hydrolysis and deep-sea microbial degradation of cellulose.</title>
        <authorList>
            <person name="Tsudome M."/>
            <person name="Tachioka M."/>
            <person name="Miyazaki M."/>
            <person name="Uchimura K."/>
            <person name="Tsuda M."/>
            <person name="Takaki Y."/>
            <person name="Deguchi S."/>
        </authorList>
    </citation>
    <scope>NUCLEOTIDE SEQUENCE [LARGE SCALE GENOMIC DNA]</scope>
    <source>
        <strain evidence="22 23">GE09</strain>
    </source>
</reference>
<dbReference type="InterPro" id="IPR030677">
    <property type="entry name" value="Nnr"/>
</dbReference>
<evidence type="ECO:0000256" key="4">
    <source>
        <dbReference type="ARBA" id="ARBA00009524"/>
    </source>
</evidence>
<dbReference type="PANTHER" id="PTHR12592">
    <property type="entry name" value="ATP-DEPENDENT (S)-NAD(P)H-HYDRATE DEHYDRATASE FAMILY MEMBER"/>
    <property type="match status" value="1"/>
</dbReference>
<comment type="catalytic activity">
    <reaction evidence="15 17 19">
        <text>(6S)-NADHX + ADP = AMP + phosphate + NADH + H(+)</text>
        <dbReference type="Rhea" id="RHEA:32223"/>
        <dbReference type="ChEBI" id="CHEBI:15378"/>
        <dbReference type="ChEBI" id="CHEBI:43474"/>
        <dbReference type="ChEBI" id="CHEBI:57945"/>
        <dbReference type="ChEBI" id="CHEBI:64074"/>
        <dbReference type="ChEBI" id="CHEBI:456215"/>
        <dbReference type="ChEBI" id="CHEBI:456216"/>
        <dbReference type="EC" id="4.2.1.136"/>
    </reaction>
</comment>
<comment type="similarity">
    <text evidence="3 19">In the N-terminal section; belongs to the NnrE/AIBP family.</text>
</comment>
<comment type="similarity">
    <text evidence="17">Belongs to the NnrD/CARKD family.</text>
</comment>
<evidence type="ECO:0000256" key="12">
    <source>
        <dbReference type="ARBA" id="ARBA00023239"/>
    </source>
</evidence>
<dbReference type="Gene3D" id="3.40.1190.20">
    <property type="match status" value="1"/>
</dbReference>
<evidence type="ECO:0000256" key="2">
    <source>
        <dbReference type="ARBA" id="ARBA00000909"/>
    </source>
</evidence>
<comment type="similarity">
    <text evidence="18">Belongs to the NnrE/AIBP family.</text>
</comment>
<keyword evidence="8 17" id="KW-0521">NADP</keyword>
<evidence type="ECO:0000313" key="22">
    <source>
        <dbReference type="EMBL" id="BCD96627.1"/>
    </source>
</evidence>
<accession>A0AAN1WFF9</accession>
<dbReference type="GO" id="GO:0046872">
    <property type="term" value="F:metal ion binding"/>
    <property type="evidence" value="ECO:0007669"/>
    <property type="project" value="UniProtKB-UniRule"/>
</dbReference>
<dbReference type="EC" id="4.2.1.136" evidence="19"/>
<dbReference type="PIRSF" id="PIRSF017184">
    <property type="entry name" value="Nnr"/>
    <property type="match status" value="1"/>
</dbReference>
<sequence length="502" mass="52220">MSEKPAVPPLPRYLYLSEQVRELDKLLIEGHKTPGIVLMKRAGRATFELLEKLFPHGSITVLCGAGNNAGDGYVVAALAAQVRRDVQILTVSPPEKLTGDARRAYLYAKQEGVNILPYSTGAARHLPDGCVIVDALVGTGLSGELRANIQDVICEINETRLPVLAVDVPSGLCANTGRTLGEAIRAVATITFIGCKLGLLTGRAPALTGDVYFDGLGAPRILYSAFTPAAFSVDYTGLKRELPFKEADAHKGQSGHVLVVGGDLGMGGAAIMTAESAAYSGSGIVSLATQLDHVMPALVRKPEIMTKGIDSGGQLAPMLQAASVIAAGPGLGRGSWSEQLLQQVLKTTKPLVLDADALNLLSDSLHNYAGRGNWVLTPHPGEAARLLHTNTAVVQQNRFEAVSEIQKKYGGVVVLKGAGTLICDGKRTVVAKVGNPGLATAGSGDVLTGIIASLIGQGLSLSSAAQLGVCVHGEAGDALAEKHGQFGLGASELAPYVRQILK</sequence>
<feature type="binding site" evidence="18">
    <location>
        <position position="170"/>
    </location>
    <ligand>
        <name>K(+)</name>
        <dbReference type="ChEBI" id="CHEBI:29103"/>
    </ligand>
</feature>
<evidence type="ECO:0000256" key="10">
    <source>
        <dbReference type="ARBA" id="ARBA00023027"/>
    </source>
</evidence>
<organism evidence="22 23">
    <name type="scientific">Marinagarivorans cellulosilyticus</name>
    <dbReference type="NCBI Taxonomy" id="2721545"/>
    <lineage>
        <taxon>Bacteria</taxon>
        <taxon>Pseudomonadati</taxon>
        <taxon>Pseudomonadota</taxon>
        <taxon>Gammaproteobacteria</taxon>
        <taxon>Cellvibrionales</taxon>
        <taxon>Cellvibrionaceae</taxon>
        <taxon>Marinagarivorans</taxon>
    </lineage>
</organism>
<dbReference type="SUPFAM" id="SSF53613">
    <property type="entry name" value="Ribokinase-like"/>
    <property type="match status" value="1"/>
</dbReference>
<dbReference type="RefSeq" id="WP_236986118.1">
    <property type="nucleotide sequence ID" value="NZ_AP023086.1"/>
</dbReference>
<evidence type="ECO:0000256" key="11">
    <source>
        <dbReference type="ARBA" id="ARBA00023235"/>
    </source>
</evidence>
<evidence type="ECO:0000259" key="21">
    <source>
        <dbReference type="PROSITE" id="PS51385"/>
    </source>
</evidence>
<feature type="binding site" evidence="17">
    <location>
        <begin position="416"/>
        <end position="420"/>
    </location>
    <ligand>
        <name>AMP</name>
        <dbReference type="ChEBI" id="CHEBI:456215"/>
    </ligand>
</feature>
<keyword evidence="6 17" id="KW-0547">Nucleotide-binding</keyword>
<evidence type="ECO:0000256" key="19">
    <source>
        <dbReference type="PIRNR" id="PIRNR017184"/>
    </source>
</evidence>
<evidence type="ECO:0000256" key="17">
    <source>
        <dbReference type="HAMAP-Rule" id="MF_01965"/>
    </source>
</evidence>
<feature type="binding site" evidence="18">
    <location>
        <position position="68"/>
    </location>
    <ligand>
        <name>K(+)</name>
        <dbReference type="ChEBI" id="CHEBI:29103"/>
    </ligand>
</feature>
<feature type="binding site" evidence="18">
    <location>
        <position position="134"/>
    </location>
    <ligand>
        <name>K(+)</name>
        <dbReference type="ChEBI" id="CHEBI:29103"/>
    </ligand>
</feature>
<comment type="catalytic activity">
    <reaction evidence="1 18 19">
        <text>(6R)-NADHX = (6S)-NADHX</text>
        <dbReference type="Rhea" id="RHEA:32215"/>
        <dbReference type="ChEBI" id="CHEBI:64074"/>
        <dbReference type="ChEBI" id="CHEBI:64075"/>
        <dbReference type="EC" id="5.1.99.6"/>
    </reaction>
</comment>
<feature type="domain" description="YjeF N-terminal" evidence="21">
    <location>
        <begin position="20"/>
        <end position="224"/>
    </location>
</feature>
<evidence type="ECO:0000256" key="13">
    <source>
        <dbReference type="ARBA" id="ARBA00023268"/>
    </source>
</evidence>
<keyword evidence="13" id="KW-0511">Multifunctional enzyme</keyword>
<feature type="binding site" evidence="17">
    <location>
        <position position="445"/>
    </location>
    <ligand>
        <name>(6S)-NADPHX</name>
        <dbReference type="ChEBI" id="CHEBI:64076"/>
    </ligand>
</feature>
<keyword evidence="9 18" id="KW-0630">Potassium</keyword>
<evidence type="ECO:0000256" key="5">
    <source>
        <dbReference type="ARBA" id="ARBA00022723"/>
    </source>
</evidence>
<keyword evidence="23" id="KW-1185">Reference proteome</keyword>
<comment type="similarity">
    <text evidence="4 19">In the C-terminal section; belongs to the NnrD/CARKD family.</text>
</comment>
<evidence type="ECO:0000256" key="14">
    <source>
        <dbReference type="ARBA" id="ARBA00025153"/>
    </source>
</evidence>
<dbReference type="SUPFAM" id="SSF64153">
    <property type="entry name" value="YjeF N-terminal domain-like"/>
    <property type="match status" value="1"/>
</dbReference>
<dbReference type="EMBL" id="AP023086">
    <property type="protein sequence ID" value="BCD96627.1"/>
    <property type="molecule type" value="Genomic_DNA"/>
</dbReference>
<comment type="subunit">
    <text evidence="17">Homotetramer.</text>
</comment>
<dbReference type="CDD" id="cd01171">
    <property type="entry name" value="YXKO-related"/>
    <property type="match status" value="1"/>
</dbReference>
<comment type="caution">
    <text evidence="18">Lacks conserved residue(s) required for the propagation of feature annotation.</text>
</comment>
<gene>
    <name evidence="18" type="primary">nnrE</name>
    <name evidence="17" type="synonym">nnrD</name>
    <name evidence="22" type="ORF">MARGE09_P0827</name>
</gene>
<dbReference type="InterPro" id="IPR036652">
    <property type="entry name" value="YjeF_N_dom_sf"/>
</dbReference>
<evidence type="ECO:0000256" key="6">
    <source>
        <dbReference type="ARBA" id="ARBA00022741"/>
    </source>
</evidence>
<protein>
    <recommendedName>
        <fullName evidence="19">Bifunctional NAD(P)H-hydrate repair enzyme</fullName>
    </recommendedName>
    <alternativeName>
        <fullName evidence="19">Nicotinamide nucleotide repair protein</fullName>
    </alternativeName>
    <domain>
        <recommendedName>
            <fullName evidence="19">ADP-dependent (S)-NAD(P)H-hydrate dehydratase</fullName>
            <ecNumber evidence="19">4.2.1.136</ecNumber>
        </recommendedName>
        <alternativeName>
            <fullName evidence="19">ADP-dependent NAD(P)HX dehydratase</fullName>
        </alternativeName>
    </domain>
    <domain>
        <recommendedName>
            <fullName evidence="19">NAD(P)H-hydrate epimerase</fullName>
            <ecNumber evidence="19">5.1.99.6</ecNumber>
        </recommendedName>
    </domain>
</protein>
<evidence type="ECO:0000256" key="9">
    <source>
        <dbReference type="ARBA" id="ARBA00022958"/>
    </source>
</evidence>
<evidence type="ECO:0000256" key="7">
    <source>
        <dbReference type="ARBA" id="ARBA00022840"/>
    </source>
</evidence>
<comment type="cofactor">
    <cofactor evidence="18 19">
        <name>K(+)</name>
        <dbReference type="ChEBI" id="CHEBI:29103"/>
    </cofactor>
    <text evidence="18 19">Binds 1 potassium ion per subunit.</text>
</comment>
<feature type="binding site" evidence="17">
    <location>
        <position position="330"/>
    </location>
    <ligand>
        <name>(6S)-NADPHX</name>
        <dbReference type="ChEBI" id="CHEBI:64076"/>
    </ligand>
</feature>
<evidence type="ECO:0000256" key="15">
    <source>
        <dbReference type="ARBA" id="ARBA00048238"/>
    </source>
</evidence>
<dbReference type="PROSITE" id="PS01050">
    <property type="entry name" value="YJEF_C_2"/>
    <property type="match status" value="1"/>
</dbReference>
<dbReference type="GO" id="GO:0110051">
    <property type="term" value="P:metabolite repair"/>
    <property type="evidence" value="ECO:0007669"/>
    <property type="project" value="TreeGrafter"/>
</dbReference>
<dbReference type="NCBIfam" id="TIGR00196">
    <property type="entry name" value="yjeF_cterm"/>
    <property type="match status" value="1"/>
</dbReference>
<dbReference type="Proteomes" id="UP001320119">
    <property type="component" value="Chromosome"/>
</dbReference>
<dbReference type="GO" id="GO:0005524">
    <property type="term" value="F:ATP binding"/>
    <property type="evidence" value="ECO:0007669"/>
    <property type="project" value="UniProtKB-UniRule"/>
</dbReference>
<evidence type="ECO:0000256" key="1">
    <source>
        <dbReference type="ARBA" id="ARBA00000013"/>
    </source>
</evidence>
<dbReference type="PROSITE" id="PS51383">
    <property type="entry name" value="YJEF_C_3"/>
    <property type="match status" value="1"/>
</dbReference>
<keyword evidence="10 17" id="KW-0520">NAD</keyword>
<dbReference type="Pfam" id="PF01256">
    <property type="entry name" value="Carb_kinase"/>
    <property type="match status" value="1"/>
</dbReference>
<keyword evidence="5 18" id="KW-0479">Metal-binding</keyword>
<comment type="cofactor">
    <cofactor evidence="17">
        <name>Mg(2+)</name>
        <dbReference type="ChEBI" id="CHEBI:18420"/>
    </cofactor>
</comment>
<evidence type="ECO:0000256" key="8">
    <source>
        <dbReference type="ARBA" id="ARBA00022857"/>
    </source>
</evidence>
<dbReference type="EC" id="5.1.99.6" evidence="19"/>
<dbReference type="InterPro" id="IPR004443">
    <property type="entry name" value="YjeF_N_dom"/>
</dbReference>
<dbReference type="InterPro" id="IPR017953">
    <property type="entry name" value="Carbohydrate_kinase_pred_CS"/>
</dbReference>
<evidence type="ECO:0000313" key="23">
    <source>
        <dbReference type="Proteomes" id="UP001320119"/>
    </source>
</evidence>
<feature type="domain" description="YjeF C-terminal" evidence="20">
    <location>
        <begin position="234"/>
        <end position="502"/>
    </location>
</feature>
<evidence type="ECO:0000256" key="16">
    <source>
        <dbReference type="ARBA" id="ARBA00049209"/>
    </source>
</evidence>
<feature type="binding site" evidence="17">
    <location>
        <position position="444"/>
    </location>
    <ligand>
        <name>AMP</name>
        <dbReference type="ChEBI" id="CHEBI:456215"/>
    </ligand>
</feature>